<protein>
    <recommendedName>
        <fullName evidence="1">Transposase IS204/IS1001/IS1096/IS1165 DDE domain-containing protein</fullName>
    </recommendedName>
</protein>
<sequence>MLKSTRAGQIMRVLEHLPVRKRNKVREVTMDIAANMIKAAQRCFGNASWVIYRRPCKETCL</sequence>
<evidence type="ECO:0000313" key="3">
    <source>
        <dbReference type="Proteomes" id="UP000297540"/>
    </source>
</evidence>
<evidence type="ECO:0000313" key="2">
    <source>
        <dbReference type="EMBL" id="TFF39812.1"/>
    </source>
</evidence>
<dbReference type="InterPro" id="IPR002560">
    <property type="entry name" value="Transposase_DDE"/>
</dbReference>
<dbReference type="Pfam" id="PF01610">
    <property type="entry name" value="DDE_Tnp_ISL3"/>
    <property type="match status" value="1"/>
</dbReference>
<proteinExistence type="predicted"/>
<dbReference type="EMBL" id="SOZE01000003">
    <property type="protein sequence ID" value="TFF39812.1"/>
    <property type="molecule type" value="Genomic_DNA"/>
</dbReference>
<evidence type="ECO:0000259" key="1">
    <source>
        <dbReference type="Pfam" id="PF01610"/>
    </source>
</evidence>
<reference evidence="2 3" key="1">
    <citation type="journal article" date="2017" name="Int. J. Syst. Evol. Microbiol.">
        <title>Mucilaginibacterpsychrotolerans sp. nov., isolated from peatlands.</title>
        <authorList>
            <person name="Deng Y."/>
            <person name="Shen L."/>
            <person name="Xu B."/>
            <person name="Liu Y."/>
            <person name="Gu Z."/>
            <person name="Liu H."/>
            <person name="Zhou Y."/>
        </authorList>
    </citation>
    <scope>NUCLEOTIDE SEQUENCE [LARGE SCALE GENOMIC DNA]</scope>
    <source>
        <strain evidence="2 3">NH7-4</strain>
    </source>
</reference>
<feature type="domain" description="Transposase IS204/IS1001/IS1096/IS1165 DDE" evidence="1">
    <location>
        <begin position="9"/>
        <end position="51"/>
    </location>
</feature>
<dbReference type="AlphaFoldDB" id="A0A4Y8SLU1"/>
<dbReference type="RefSeq" id="WP_133227445.1">
    <property type="nucleotide sequence ID" value="NZ_SOZE01000003.1"/>
</dbReference>
<dbReference type="Proteomes" id="UP000297540">
    <property type="component" value="Unassembled WGS sequence"/>
</dbReference>
<name>A0A4Y8SLU1_9SPHI</name>
<keyword evidence="3" id="KW-1185">Reference proteome</keyword>
<gene>
    <name evidence="2" type="ORF">E2R66_05470</name>
</gene>
<organism evidence="2 3">
    <name type="scientific">Mucilaginibacter psychrotolerans</name>
    <dbReference type="NCBI Taxonomy" id="1524096"/>
    <lineage>
        <taxon>Bacteria</taxon>
        <taxon>Pseudomonadati</taxon>
        <taxon>Bacteroidota</taxon>
        <taxon>Sphingobacteriia</taxon>
        <taxon>Sphingobacteriales</taxon>
        <taxon>Sphingobacteriaceae</taxon>
        <taxon>Mucilaginibacter</taxon>
    </lineage>
</organism>
<accession>A0A4Y8SLU1</accession>
<comment type="caution">
    <text evidence="2">The sequence shown here is derived from an EMBL/GenBank/DDBJ whole genome shotgun (WGS) entry which is preliminary data.</text>
</comment>